<protein>
    <recommendedName>
        <fullName evidence="1">HTH OST-type domain-containing protein</fullName>
    </recommendedName>
</protein>
<dbReference type="InterPro" id="IPR025605">
    <property type="entry name" value="OST-HTH/LOTUS_dom"/>
</dbReference>
<sequence>MSDSNIALLIDVDNVSAKYVKSIFDELNAFGTVSIRRIYGNWKRTYGWNEDVLLEYSIQPIQQFDYTKGKNATDMAMVIDAMDILYGHNIDVFCIVTSDSDFTKLAMRLRESQAYVIGMGESKTPIALTKACNKFVHLDLIASDEPKVEETKAAVQNEKNAKIIESMESNVTPISQIQESILNMITESDCLTLGEVGSSLGKLFTDFDVRNYGYTKLNVFIREEFPKIQIEEKEGSFFVKMKNDVDFITVKNEILEIIKSNRGTIGNLSIIHNALKTKHSHFNLKDYGYSRFSSFLRSIDEISVDGNKVKLKVKNKQ</sequence>
<dbReference type="CDD" id="cd11297">
    <property type="entry name" value="PIN_LabA-like_N_1"/>
    <property type="match status" value="1"/>
</dbReference>
<dbReference type="OrthoDB" id="9783963at2"/>
<dbReference type="AlphaFoldDB" id="H6LKR3"/>
<reference evidence="3" key="1">
    <citation type="submission" date="2011-07" db="EMBL/GenBank/DDBJ databases">
        <title>Complete genome sequence of Acetobacterium woodii.</title>
        <authorList>
            <person name="Poehlein A."/>
            <person name="Schmidt S."/>
            <person name="Kaster A.-K."/>
            <person name="Goenrich M."/>
            <person name="Vollmers J."/>
            <person name="Thuermer A."/>
            <person name="Gottschalk G."/>
            <person name="Thauer R.K."/>
            <person name="Daniel R."/>
            <person name="Mueller V."/>
        </authorList>
    </citation>
    <scope>NUCLEOTIDE SEQUENCE [LARGE SCALE GENOMIC DNA]</scope>
    <source>
        <strain evidence="3">ATCC 29683 / DSM 1030 / JCM 2381 / KCTC 1655 / WB1</strain>
    </source>
</reference>
<dbReference type="Proteomes" id="UP000007177">
    <property type="component" value="Chromosome"/>
</dbReference>
<feature type="domain" description="HTH OST-type" evidence="1">
    <location>
        <begin position="169"/>
        <end position="243"/>
    </location>
</feature>
<dbReference type="Gene3D" id="3.40.50.1010">
    <property type="entry name" value="5'-nuclease"/>
    <property type="match status" value="1"/>
</dbReference>
<dbReference type="GO" id="GO:0004540">
    <property type="term" value="F:RNA nuclease activity"/>
    <property type="evidence" value="ECO:0007669"/>
    <property type="project" value="InterPro"/>
</dbReference>
<dbReference type="PANTHER" id="PTHR35811">
    <property type="entry name" value="SLR1870 PROTEIN"/>
    <property type="match status" value="1"/>
</dbReference>
<dbReference type="Pfam" id="PF12872">
    <property type="entry name" value="OST-HTH"/>
    <property type="match status" value="2"/>
</dbReference>
<dbReference type="CDD" id="cd10146">
    <property type="entry name" value="LabA_like_C"/>
    <property type="match status" value="1"/>
</dbReference>
<dbReference type="Gene3D" id="3.30.420.610">
    <property type="entry name" value="LOTUS domain-like"/>
    <property type="match status" value="2"/>
</dbReference>
<dbReference type="Pfam" id="PF01936">
    <property type="entry name" value="NYN"/>
    <property type="match status" value="1"/>
</dbReference>
<evidence type="ECO:0000313" key="3">
    <source>
        <dbReference type="Proteomes" id="UP000007177"/>
    </source>
</evidence>
<keyword evidence="3" id="KW-1185">Reference proteome</keyword>
<feature type="domain" description="HTH OST-type" evidence="1">
    <location>
        <begin position="246"/>
        <end position="317"/>
    </location>
</feature>
<dbReference type="HOGENOM" id="CLU_034061_0_1_9"/>
<organism evidence="2 3">
    <name type="scientific">Acetobacterium woodii (strain ATCC 29683 / DSM 1030 / JCM 2381 / KCTC 1655 / WB1)</name>
    <dbReference type="NCBI Taxonomy" id="931626"/>
    <lineage>
        <taxon>Bacteria</taxon>
        <taxon>Bacillati</taxon>
        <taxon>Bacillota</taxon>
        <taxon>Clostridia</taxon>
        <taxon>Eubacteriales</taxon>
        <taxon>Eubacteriaceae</taxon>
        <taxon>Acetobacterium</taxon>
    </lineage>
</organism>
<dbReference type="InterPro" id="IPR021139">
    <property type="entry name" value="NYN"/>
</dbReference>
<proteinExistence type="predicted"/>
<accession>H6LKR3</accession>
<dbReference type="PROSITE" id="PS51644">
    <property type="entry name" value="HTH_OST"/>
    <property type="match status" value="2"/>
</dbReference>
<evidence type="ECO:0000259" key="1">
    <source>
        <dbReference type="PROSITE" id="PS51644"/>
    </source>
</evidence>
<dbReference type="KEGG" id="awo:Awo_c20790"/>
<evidence type="ECO:0000313" key="2">
    <source>
        <dbReference type="EMBL" id="AFA48855.1"/>
    </source>
</evidence>
<dbReference type="PANTHER" id="PTHR35811:SF1">
    <property type="entry name" value="HTH OST-TYPE DOMAIN-CONTAINING PROTEIN"/>
    <property type="match status" value="1"/>
</dbReference>
<dbReference type="RefSeq" id="WP_014356455.1">
    <property type="nucleotide sequence ID" value="NC_016894.1"/>
</dbReference>
<gene>
    <name evidence="2" type="ordered locus">Awo_c20790</name>
</gene>
<dbReference type="EMBL" id="CP002987">
    <property type="protein sequence ID" value="AFA48855.1"/>
    <property type="molecule type" value="Genomic_DNA"/>
</dbReference>
<dbReference type="InterPro" id="IPR041966">
    <property type="entry name" value="LOTUS-like"/>
</dbReference>
<dbReference type="STRING" id="931626.Awo_c20790"/>
<dbReference type="eggNOG" id="COG1432">
    <property type="taxonomic scope" value="Bacteria"/>
</dbReference>
<name>H6LKR3_ACEWD</name>
<reference evidence="2 3" key="2">
    <citation type="journal article" date="2012" name="PLoS ONE">
        <title>An ancient pathway combining carbon dioxide fixation with the generation and utilization of a sodium ion gradient for ATP synthesis.</title>
        <authorList>
            <person name="Poehlein A."/>
            <person name="Schmidt S."/>
            <person name="Kaster A.K."/>
            <person name="Goenrich M."/>
            <person name="Vollmers J."/>
            <person name="Thurmer A."/>
            <person name="Bertsch J."/>
            <person name="Schuchmann K."/>
            <person name="Voigt B."/>
            <person name="Hecker M."/>
            <person name="Daniel R."/>
            <person name="Thauer R.K."/>
            <person name="Gottschalk G."/>
            <person name="Muller V."/>
        </authorList>
    </citation>
    <scope>NUCLEOTIDE SEQUENCE [LARGE SCALE GENOMIC DNA]</scope>
    <source>
        <strain evidence="3">ATCC 29683 / DSM 1030 / JCM 2381 / KCTC 1655 / WB1</strain>
    </source>
</reference>